<sequence length="598" mass="63906">MPVSLLKLCPPAEGLTPDAELLGRFAATQDEAAFTELVRRHGPIVYRACRRLVPGHADDAFQAVFLILARQFATVRKPAAVGSWLVGTAGRVARQMRKAEHRRTRCERQAGRDEVQVAPPDFGELASALEDEIARLPDELRDPVVLCWVGGRTYEQATIDLGTSARTLRRKLDRARAVLRARLARRGIVPAVAAVLVAGPSEAAVAVPAALVARTVSVMFQFLDGGAPHTAAVAVAKGVVDGMAKLNVSVAMATAAAALVCLGVVWSQDQPVPPGTPTPAGAGHSAVLPLAGAHGAPEVEPERIPARDVNRTESKTANFVVHAPTPMMARVIAAEAEHHRRAIALAWLGQELPPWPKPCVIRFTPGGSSGGATGLKFGTNNNGEPALATAEMEVRGDFLLVLASTLPHEVTHTVFASHFGKALPRWADEGVAVMSESDDKQLNHDVRARELLGSGRGIRLKVLFRLTEYPRDMVVLFAQGHSVARFLASAPAAGTPVLKDIPNLDRLFRNPGADGRRRLVAFLQLGTDGNTAESWDKAAKAVYGYGSMDALEEAWLEWLAKPENVLTRKDTTPRPAPVPKPGGELIPPVQFPVAPGRP</sequence>
<evidence type="ECO:0000256" key="2">
    <source>
        <dbReference type="ARBA" id="ARBA00023015"/>
    </source>
</evidence>
<dbReference type="InterPro" id="IPR013324">
    <property type="entry name" value="RNA_pol_sigma_r3/r4-like"/>
</dbReference>
<dbReference type="GO" id="GO:0003677">
    <property type="term" value="F:DNA binding"/>
    <property type="evidence" value="ECO:0007669"/>
    <property type="project" value="UniProtKB-KW"/>
</dbReference>
<dbReference type="InterPro" id="IPR039425">
    <property type="entry name" value="RNA_pol_sigma-70-like"/>
</dbReference>
<evidence type="ECO:0000259" key="7">
    <source>
        <dbReference type="Pfam" id="PF04542"/>
    </source>
</evidence>
<dbReference type="Gene3D" id="1.10.10.10">
    <property type="entry name" value="Winged helix-like DNA-binding domain superfamily/Winged helix DNA-binding domain"/>
    <property type="match status" value="1"/>
</dbReference>
<evidence type="ECO:0000256" key="1">
    <source>
        <dbReference type="ARBA" id="ARBA00010641"/>
    </source>
</evidence>
<dbReference type="InterPro" id="IPR013325">
    <property type="entry name" value="RNA_pol_sigma_r2"/>
</dbReference>
<feature type="domain" description="RNA polymerase sigma-70 region 2" evidence="7">
    <location>
        <begin position="37"/>
        <end position="102"/>
    </location>
</feature>
<evidence type="ECO:0000256" key="4">
    <source>
        <dbReference type="ARBA" id="ARBA00023125"/>
    </source>
</evidence>
<dbReference type="NCBIfam" id="TIGR02937">
    <property type="entry name" value="sigma70-ECF"/>
    <property type="match status" value="1"/>
</dbReference>
<dbReference type="GO" id="GO:0016987">
    <property type="term" value="F:sigma factor activity"/>
    <property type="evidence" value="ECO:0007669"/>
    <property type="project" value="UniProtKB-KW"/>
</dbReference>
<dbReference type="InterPro" id="IPR014284">
    <property type="entry name" value="RNA_pol_sigma-70_dom"/>
</dbReference>
<evidence type="ECO:0000256" key="5">
    <source>
        <dbReference type="ARBA" id="ARBA00023163"/>
    </source>
</evidence>
<keyword evidence="2" id="KW-0805">Transcription regulation</keyword>
<dbReference type="KEGG" id="gog:C1280_36245"/>
<protein>
    <recommendedName>
        <fullName evidence="7">RNA polymerase sigma-70 region 2 domain-containing protein</fullName>
    </recommendedName>
</protein>
<comment type="similarity">
    <text evidence="1">Belongs to the sigma-70 factor family. ECF subfamily.</text>
</comment>
<keyword evidence="9" id="KW-1185">Reference proteome</keyword>
<evidence type="ECO:0000313" key="9">
    <source>
        <dbReference type="Proteomes" id="UP000245802"/>
    </source>
</evidence>
<dbReference type="AlphaFoldDB" id="A0A2Z3HBY2"/>
<gene>
    <name evidence="8" type="ORF">C1280_36245</name>
</gene>
<dbReference type="InterPro" id="IPR036388">
    <property type="entry name" value="WH-like_DNA-bd_sf"/>
</dbReference>
<feature type="region of interest" description="Disordered" evidence="6">
    <location>
        <begin position="567"/>
        <end position="598"/>
    </location>
</feature>
<accession>A0A2Z3HBY2</accession>
<dbReference type="EMBL" id="CP025958">
    <property type="protein sequence ID" value="AWM41912.1"/>
    <property type="molecule type" value="Genomic_DNA"/>
</dbReference>
<dbReference type="SUPFAM" id="SSF88659">
    <property type="entry name" value="Sigma3 and sigma4 domains of RNA polymerase sigma factors"/>
    <property type="match status" value="1"/>
</dbReference>
<dbReference type="Proteomes" id="UP000245802">
    <property type="component" value="Chromosome"/>
</dbReference>
<dbReference type="SUPFAM" id="SSF88946">
    <property type="entry name" value="Sigma2 domain of RNA polymerase sigma factors"/>
    <property type="match status" value="1"/>
</dbReference>
<name>A0A2Z3HBY2_9BACT</name>
<evidence type="ECO:0000256" key="6">
    <source>
        <dbReference type="SAM" id="MobiDB-lite"/>
    </source>
</evidence>
<dbReference type="RefSeq" id="WP_010052802.1">
    <property type="nucleotide sequence ID" value="NZ_CP025958.1"/>
</dbReference>
<keyword evidence="3" id="KW-0731">Sigma factor</keyword>
<dbReference type="OrthoDB" id="260154at2"/>
<proteinExistence type="inferred from homology"/>
<dbReference type="Pfam" id="PF04542">
    <property type="entry name" value="Sigma70_r2"/>
    <property type="match status" value="1"/>
</dbReference>
<evidence type="ECO:0000256" key="3">
    <source>
        <dbReference type="ARBA" id="ARBA00023082"/>
    </source>
</evidence>
<evidence type="ECO:0000313" key="8">
    <source>
        <dbReference type="EMBL" id="AWM41912.1"/>
    </source>
</evidence>
<dbReference type="GO" id="GO:0006352">
    <property type="term" value="P:DNA-templated transcription initiation"/>
    <property type="evidence" value="ECO:0007669"/>
    <property type="project" value="InterPro"/>
</dbReference>
<dbReference type="Gene3D" id="1.10.1740.10">
    <property type="match status" value="1"/>
</dbReference>
<keyword evidence="5" id="KW-0804">Transcription</keyword>
<dbReference type="InterPro" id="IPR007627">
    <property type="entry name" value="RNA_pol_sigma70_r2"/>
</dbReference>
<organism evidence="8 9">
    <name type="scientific">Gemmata obscuriglobus</name>
    <dbReference type="NCBI Taxonomy" id="114"/>
    <lineage>
        <taxon>Bacteria</taxon>
        <taxon>Pseudomonadati</taxon>
        <taxon>Planctomycetota</taxon>
        <taxon>Planctomycetia</taxon>
        <taxon>Gemmatales</taxon>
        <taxon>Gemmataceae</taxon>
        <taxon>Gemmata</taxon>
    </lineage>
</organism>
<dbReference type="PANTHER" id="PTHR43133">
    <property type="entry name" value="RNA POLYMERASE ECF-TYPE SIGMA FACTO"/>
    <property type="match status" value="1"/>
</dbReference>
<keyword evidence="4" id="KW-0238">DNA-binding</keyword>
<reference evidence="8 9" key="1">
    <citation type="submission" date="2018-01" db="EMBL/GenBank/DDBJ databases">
        <title>G. obscuriglobus.</title>
        <authorList>
            <person name="Franke J."/>
            <person name="Blomberg W."/>
            <person name="Selmecki A."/>
        </authorList>
    </citation>
    <scope>NUCLEOTIDE SEQUENCE [LARGE SCALE GENOMIC DNA]</scope>
    <source>
        <strain evidence="8 9">DSM 5831</strain>
    </source>
</reference>
<dbReference type="PANTHER" id="PTHR43133:SF8">
    <property type="entry name" value="RNA POLYMERASE SIGMA FACTOR HI_1459-RELATED"/>
    <property type="match status" value="1"/>
</dbReference>